<proteinExistence type="inferred from homology"/>
<dbReference type="HAMAP" id="MF_00023">
    <property type="entry name" value="SmpB"/>
    <property type="match status" value="1"/>
</dbReference>
<dbReference type="PANTHER" id="PTHR30308">
    <property type="entry name" value="TMRNA-BINDING COMPONENT OF TRANS-TRANSLATION TAGGING COMPLEX"/>
    <property type="match status" value="1"/>
</dbReference>
<keyword evidence="2 3" id="KW-0694">RNA-binding</keyword>
<dbReference type="NCBIfam" id="TIGR00086">
    <property type="entry name" value="smpB"/>
    <property type="match status" value="1"/>
</dbReference>
<feature type="compositionally biased region" description="Basic residues" evidence="4">
    <location>
        <begin position="153"/>
        <end position="162"/>
    </location>
</feature>
<dbReference type="Pfam" id="PF01668">
    <property type="entry name" value="SmpB"/>
    <property type="match status" value="1"/>
</dbReference>
<dbReference type="PANTHER" id="PTHR30308:SF2">
    <property type="entry name" value="SSRA-BINDING PROTEIN"/>
    <property type="match status" value="1"/>
</dbReference>
<reference evidence="5 6" key="1">
    <citation type="journal article" date="2022" name="IScience">
        <title>An ultrasensitive nanofiber-based assay for enzymatic hydrolysis and deep-sea microbial degradation of cellulose.</title>
        <authorList>
            <person name="Tsudome M."/>
            <person name="Tachioka M."/>
            <person name="Miyazaki M."/>
            <person name="Uchimura K."/>
            <person name="Tsuda M."/>
            <person name="Takaki Y."/>
            <person name="Deguchi S."/>
        </authorList>
    </citation>
    <scope>NUCLEOTIDE SEQUENCE [LARGE SCALE GENOMIC DNA]</scope>
    <source>
        <strain evidence="5 6">GE09</strain>
    </source>
</reference>
<dbReference type="InterPro" id="IPR000037">
    <property type="entry name" value="SsrA-bd_prot"/>
</dbReference>
<feature type="region of interest" description="Disordered" evidence="4">
    <location>
        <begin position="134"/>
        <end position="162"/>
    </location>
</feature>
<dbReference type="KEGG" id="marq:MARGE09_P2427"/>
<evidence type="ECO:0000256" key="1">
    <source>
        <dbReference type="ARBA" id="ARBA00022490"/>
    </source>
</evidence>
<dbReference type="GO" id="GO:0003723">
    <property type="term" value="F:RNA binding"/>
    <property type="evidence" value="ECO:0007669"/>
    <property type="project" value="UniProtKB-UniRule"/>
</dbReference>
<evidence type="ECO:0000256" key="2">
    <source>
        <dbReference type="ARBA" id="ARBA00022884"/>
    </source>
</evidence>
<accession>A0AAN1WIH4</accession>
<evidence type="ECO:0000256" key="3">
    <source>
        <dbReference type="HAMAP-Rule" id="MF_00023"/>
    </source>
</evidence>
<evidence type="ECO:0000313" key="6">
    <source>
        <dbReference type="Proteomes" id="UP001320119"/>
    </source>
</evidence>
<dbReference type="SUPFAM" id="SSF74982">
    <property type="entry name" value="Small protein B (SmpB)"/>
    <property type="match status" value="1"/>
</dbReference>
<dbReference type="PROSITE" id="PS01317">
    <property type="entry name" value="SSRP"/>
    <property type="match status" value="1"/>
</dbReference>
<dbReference type="NCBIfam" id="NF003843">
    <property type="entry name" value="PRK05422.1"/>
    <property type="match status" value="1"/>
</dbReference>
<organism evidence="5 6">
    <name type="scientific">Marinagarivorans cellulosilyticus</name>
    <dbReference type="NCBI Taxonomy" id="2721545"/>
    <lineage>
        <taxon>Bacteria</taxon>
        <taxon>Pseudomonadati</taxon>
        <taxon>Pseudomonadota</taxon>
        <taxon>Gammaproteobacteria</taxon>
        <taxon>Cellvibrionales</taxon>
        <taxon>Cellvibrionaceae</taxon>
        <taxon>Marinagarivorans</taxon>
    </lineage>
</organism>
<sequence>MGTKKKKQPSSNTIATNRRARHDYFIEDRFEAGLALTGWEVKSLREGKGQLTESYVYFQNDEAWLMGAQIQPLGTACTHFVTEPTRYRKLLLKRKELDRLQAAVNQKGYTVVATSLYWKRHMVKCEIALAKGKQMHDKRNTEKERDWSQQKQRAMRAHNREG</sequence>
<dbReference type="Proteomes" id="UP001320119">
    <property type="component" value="Chromosome"/>
</dbReference>
<protein>
    <recommendedName>
        <fullName evidence="3">SsrA-binding protein</fullName>
    </recommendedName>
    <alternativeName>
        <fullName evidence="3">Small protein B</fullName>
    </alternativeName>
</protein>
<dbReference type="GO" id="GO:0005829">
    <property type="term" value="C:cytosol"/>
    <property type="evidence" value="ECO:0007669"/>
    <property type="project" value="TreeGrafter"/>
</dbReference>
<name>A0AAN1WIH4_9GAMM</name>
<feature type="compositionally biased region" description="Basic and acidic residues" evidence="4">
    <location>
        <begin position="134"/>
        <end position="148"/>
    </location>
</feature>
<gene>
    <name evidence="3" type="primary">smpB</name>
    <name evidence="5" type="ORF">MARGE09_P2427</name>
</gene>
<dbReference type="GO" id="GO:0070930">
    <property type="term" value="P:trans-translation-dependent protein tagging"/>
    <property type="evidence" value="ECO:0007669"/>
    <property type="project" value="TreeGrafter"/>
</dbReference>
<dbReference type="Gene3D" id="2.40.280.10">
    <property type="match status" value="1"/>
</dbReference>
<dbReference type="CDD" id="cd09294">
    <property type="entry name" value="SmpB"/>
    <property type="match status" value="1"/>
</dbReference>
<dbReference type="AlphaFoldDB" id="A0AAN1WIH4"/>
<comment type="subcellular location">
    <subcellularLocation>
        <location evidence="3">Cytoplasm</location>
    </subcellularLocation>
    <text evidence="3">The tmRNA-SmpB complex associates with stalled 70S ribosomes.</text>
</comment>
<comment type="function">
    <text evidence="3">Required for rescue of stalled ribosomes mediated by trans-translation. Binds to transfer-messenger RNA (tmRNA), required for stable association of tmRNA with ribosomes. tmRNA and SmpB together mimic tRNA shape, replacing the anticodon stem-loop with SmpB. tmRNA is encoded by the ssrA gene; the 2 termini fold to resemble tRNA(Ala) and it encodes a 'tag peptide', a short internal open reading frame. During trans-translation Ala-aminoacylated tmRNA acts like a tRNA, entering the A-site of stalled ribosomes, displacing the stalled mRNA. The ribosome then switches to translate the ORF on the tmRNA; the nascent peptide is terminated with the 'tag peptide' encoded by the tmRNA and targeted for degradation. The ribosome is freed to recommence translation, which seems to be the essential function of trans-translation.</text>
</comment>
<keyword evidence="6" id="KW-1185">Reference proteome</keyword>
<dbReference type="GO" id="GO:0070929">
    <property type="term" value="P:trans-translation"/>
    <property type="evidence" value="ECO:0007669"/>
    <property type="project" value="UniProtKB-UniRule"/>
</dbReference>
<dbReference type="EMBL" id="AP023086">
    <property type="protein sequence ID" value="BCD98226.1"/>
    <property type="molecule type" value="Genomic_DNA"/>
</dbReference>
<dbReference type="RefSeq" id="WP_236982439.1">
    <property type="nucleotide sequence ID" value="NZ_AP023086.1"/>
</dbReference>
<dbReference type="InterPro" id="IPR023620">
    <property type="entry name" value="SmpB"/>
</dbReference>
<evidence type="ECO:0000313" key="5">
    <source>
        <dbReference type="EMBL" id="BCD98226.1"/>
    </source>
</evidence>
<evidence type="ECO:0000256" key="4">
    <source>
        <dbReference type="SAM" id="MobiDB-lite"/>
    </source>
</evidence>
<dbReference type="InterPro" id="IPR020081">
    <property type="entry name" value="SsrA-bd_prot_CS"/>
</dbReference>
<comment type="similarity">
    <text evidence="3">Belongs to the SmpB family.</text>
</comment>
<keyword evidence="1 3" id="KW-0963">Cytoplasm</keyword>